<keyword evidence="2" id="KW-1133">Transmembrane helix</keyword>
<reference evidence="5" key="1">
    <citation type="submission" date="2016-02" db="EMBL/GenBank/DDBJ databases">
        <authorList>
            <person name="Holder M.E."/>
            <person name="Ajami N.J."/>
            <person name="Petrosino J.F."/>
        </authorList>
    </citation>
    <scope>NUCLEOTIDE SEQUENCE [LARGE SCALE GENOMIC DNA]</scope>
    <source>
        <strain evidence="5">CCUG 45958</strain>
    </source>
</reference>
<accession>A0A109W569</accession>
<proteinExistence type="predicted"/>
<evidence type="ECO:0000256" key="3">
    <source>
        <dbReference type="SAM" id="SignalP"/>
    </source>
</evidence>
<name>A0A109W569_9BACT</name>
<dbReference type="STRING" id="44742.AXF13_08555"/>
<evidence type="ECO:0000313" key="4">
    <source>
        <dbReference type="EMBL" id="AMD91546.1"/>
    </source>
</evidence>
<feature type="signal peptide" evidence="3">
    <location>
        <begin position="1"/>
        <end position="18"/>
    </location>
</feature>
<dbReference type="Proteomes" id="UP000069241">
    <property type="component" value="Chromosome"/>
</dbReference>
<keyword evidence="5" id="KW-1185">Reference proteome</keyword>
<dbReference type="EMBL" id="CP014229">
    <property type="protein sequence ID" value="AMD91546.1"/>
    <property type="molecule type" value="Genomic_DNA"/>
</dbReference>
<keyword evidence="3" id="KW-0732">Signal</keyword>
<evidence type="ECO:0000256" key="1">
    <source>
        <dbReference type="SAM" id="MobiDB-lite"/>
    </source>
</evidence>
<keyword evidence="2" id="KW-0472">Membrane</keyword>
<evidence type="ECO:0000313" key="5">
    <source>
        <dbReference type="Proteomes" id="UP000069241"/>
    </source>
</evidence>
<gene>
    <name evidence="4" type="ORF">AXF13_08555</name>
</gene>
<keyword evidence="2" id="KW-0812">Transmembrane</keyword>
<sequence length="205" mass="21043">MLLAVLAAALLAPAPALAHRVNIFAWLEGGDVVVECGFNRSSPVKNGLITVFDAVDGKELLQGHTDDAGRFSFPVPQAAREGHGLRIRINAGEGHQNEWDMDASEFSGAAAPTASPTEKVNGTEGAAAPATTAVPSVPAAQAVSGATPDQVRAIVNAALDAKLGPIRRDLAAQVNAGPGIQEIIGGIGWILGLVGIGLYFKGRRV</sequence>
<organism evidence="4 5">
    <name type="scientific">Desulfovibrio fairfieldensis</name>
    <dbReference type="NCBI Taxonomy" id="44742"/>
    <lineage>
        <taxon>Bacteria</taxon>
        <taxon>Pseudomonadati</taxon>
        <taxon>Thermodesulfobacteriota</taxon>
        <taxon>Desulfovibrionia</taxon>
        <taxon>Desulfovibrionales</taxon>
        <taxon>Desulfovibrionaceae</taxon>
        <taxon>Desulfovibrio</taxon>
    </lineage>
</organism>
<dbReference type="KEGG" id="dfi:AXF13_08555"/>
<feature type="region of interest" description="Disordered" evidence="1">
    <location>
        <begin position="108"/>
        <end position="129"/>
    </location>
</feature>
<protein>
    <submittedName>
        <fullName evidence="4">Cobalamin biosynthesis protein CbiL</fullName>
    </submittedName>
</protein>
<feature type="chain" id="PRO_5007141327" evidence="3">
    <location>
        <begin position="19"/>
        <end position="205"/>
    </location>
</feature>
<feature type="transmembrane region" description="Helical" evidence="2">
    <location>
        <begin position="183"/>
        <end position="200"/>
    </location>
</feature>
<dbReference type="AlphaFoldDB" id="A0A109W569"/>
<evidence type="ECO:0000256" key="2">
    <source>
        <dbReference type="SAM" id="Phobius"/>
    </source>
</evidence>